<sequence length="362" mass="42688">MPYNLNVFFINNPVGIEGKNFYRLYLFFEYGHQNHYEFPYDFYIKGKGYLSSNGQNYELTPDEKNNFVNNSGENNYYSTPVWAFYLIPAEKISNDQFDFLISVTVKIKEKTKTTNNDSSVRIHVDTTPKYVRVDNTILDYGLVSNYAIVFNEKLNKMIDNFHYLSGLFIRYEIIQKPGFLDFDLKLNYWFYQPYIWDWNKVFKQIQDILRQIKMGIIIPVVVSESSHIVKNEQNYQIKKLETKEAGDKNFRYYQSANKTTFDWKTGKVIETVNGSEGITLNPTDLSETSFVREIEINQIKFVLEQSSRHIIKDYTITATSELNFTNYVGYQVNYLVSEWNKLAKDKTSEVIKFINGKEKELN</sequence>
<gene>
    <name evidence="1" type="ORF">SCLAR_v1c02640</name>
</gene>
<name>A0A1Y0KZJ0_9MOLU</name>
<dbReference type="AlphaFoldDB" id="A0A1Y0KZJ0"/>
<dbReference type="EMBL" id="CP024870">
    <property type="protein sequence ID" value="ATX70594.1"/>
    <property type="molecule type" value="Genomic_DNA"/>
</dbReference>
<evidence type="ECO:0000313" key="2">
    <source>
        <dbReference type="Proteomes" id="UP000231179"/>
    </source>
</evidence>
<keyword evidence="2" id="KW-1185">Reference proteome</keyword>
<protein>
    <submittedName>
        <fullName evidence="1">Uncharacterized protein</fullName>
    </submittedName>
</protein>
<accession>A0A1Y0KZJ0</accession>
<dbReference type="KEGG" id="scla:SCLARK_00434"/>
<organism evidence="1 2">
    <name type="scientific">Spiroplasma clarkii</name>
    <dbReference type="NCBI Taxonomy" id="2139"/>
    <lineage>
        <taxon>Bacteria</taxon>
        <taxon>Bacillati</taxon>
        <taxon>Mycoplasmatota</taxon>
        <taxon>Mollicutes</taxon>
        <taxon>Entomoplasmatales</taxon>
        <taxon>Spiroplasmataceae</taxon>
        <taxon>Spiroplasma</taxon>
    </lineage>
</organism>
<dbReference type="Proteomes" id="UP000231179">
    <property type="component" value="Chromosome"/>
</dbReference>
<evidence type="ECO:0000313" key="1">
    <source>
        <dbReference type="EMBL" id="ATX70594.1"/>
    </source>
</evidence>
<proteinExistence type="predicted"/>
<dbReference type="RefSeq" id="WP_100254158.1">
    <property type="nucleotide sequence ID" value="NZ_CP015819.1"/>
</dbReference>
<reference evidence="1 2" key="1">
    <citation type="submission" date="2017-11" db="EMBL/GenBank/DDBJ databases">
        <title>Complete genome sequence of Spiroplasma clarkii CN-5 (DSM 19994).</title>
        <authorList>
            <person name="Tsai Y.-M."/>
            <person name="Chang A."/>
            <person name="Lo W.-S."/>
            <person name="Kuo C.-H."/>
        </authorList>
    </citation>
    <scope>NUCLEOTIDE SEQUENCE [LARGE SCALE GENOMIC DNA]</scope>
    <source>
        <strain evidence="1 2">CN-5</strain>
    </source>
</reference>